<evidence type="ECO:0000313" key="3">
    <source>
        <dbReference type="EMBL" id="MFC7245973.1"/>
    </source>
</evidence>
<dbReference type="InterPro" id="IPR029058">
    <property type="entry name" value="AB_hydrolase_fold"/>
</dbReference>
<feature type="region of interest" description="Disordered" evidence="1">
    <location>
        <begin position="25"/>
        <end position="49"/>
    </location>
</feature>
<reference evidence="4" key="1">
    <citation type="journal article" date="2019" name="Int. J. Syst. Evol. Microbiol.">
        <title>The Global Catalogue of Microorganisms (GCM) 10K type strain sequencing project: providing services to taxonomists for standard genome sequencing and annotation.</title>
        <authorList>
            <consortium name="The Broad Institute Genomics Platform"/>
            <consortium name="The Broad Institute Genome Sequencing Center for Infectious Disease"/>
            <person name="Wu L."/>
            <person name="Ma J."/>
        </authorList>
    </citation>
    <scope>NUCLEOTIDE SEQUENCE [LARGE SCALE GENOMIC DNA]</scope>
    <source>
        <strain evidence="4">CGMCC 1.9106</strain>
    </source>
</reference>
<sequence length="249" mass="25372">MRTTWKTAALVALAATVLGLSACGGEQQPAAAPDPSAAARQRVTDDADAPCVSDPGQLVVIENAKHDLTAAWQTGQGDTGVVLLHQVDGGICQWSAFARLLVEKGNRALSVDVDSRDAVEFAQAAVAHLRAQGTKRVFVFGASRGGTIALAAAAGVTPPVDGVASLSAPTVYDADARAAVAKLPVPVVFAAGANEARFADAARELHQLSVSAHKKLVLPSSSRHGVGLLDDAMNTLLLAFLADPAAATA</sequence>
<evidence type="ECO:0000256" key="2">
    <source>
        <dbReference type="SAM" id="SignalP"/>
    </source>
</evidence>
<evidence type="ECO:0000313" key="4">
    <source>
        <dbReference type="Proteomes" id="UP001596392"/>
    </source>
</evidence>
<dbReference type="EMBL" id="JBHTAC010000032">
    <property type="protein sequence ID" value="MFC7245973.1"/>
    <property type="molecule type" value="Genomic_DNA"/>
</dbReference>
<feature type="signal peptide" evidence="2">
    <location>
        <begin position="1"/>
        <end position="22"/>
    </location>
</feature>
<gene>
    <name evidence="3" type="ORF">ACFQO7_26140</name>
</gene>
<proteinExistence type="predicted"/>
<dbReference type="PROSITE" id="PS51257">
    <property type="entry name" value="PROKAR_LIPOPROTEIN"/>
    <property type="match status" value="1"/>
</dbReference>
<feature type="compositionally biased region" description="Low complexity" evidence="1">
    <location>
        <begin position="29"/>
        <end position="39"/>
    </location>
</feature>
<dbReference type="Proteomes" id="UP001596392">
    <property type="component" value="Unassembled WGS sequence"/>
</dbReference>
<protein>
    <submittedName>
        <fullName evidence="3">Alpha/beta hydrolase</fullName>
    </submittedName>
</protein>
<organism evidence="3 4">
    <name type="scientific">Catellatospora aurea</name>
    <dbReference type="NCBI Taxonomy" id="1337874"/>
    <lineage>
        <taxon>Bacteria</taxon>
        <taxon>Bacillati</taxon>
        <taxon>Actinomycetota</taxon>
        <taxon>Actinomycetes</taxon>
        <taxon>Micromonosporales</taxon>
        <taxon>Micromonosporaceae</taxon>
        <taxon>Catellatospora</taxon>
    </lineage>
</organism>
<keyword evidence="4" id="KW-1185">Reference proteome</keyword>
<dbReference type="Gene3D" id="3.40.50.1820">
    <property type="entry name" value="alpha/beta hydrolase"/>
    <property type="match status" value="1"/>
</dbReference>
<keyword evidence="3" id="KW-0378">Hydrolase</keyword>
<dbReference type="RefSeq" id="WP_376808843.1">
    <property type="nucleotide sequence ID" value="NZ_JBHTAC010000032.1"/>
</dbReference>
<dbReference type="SUPFAM" id="SSF53474">
    <property type="entry name" value="alpha/beta-Hydrolases"/>
    <property type="match status" value="1"/>
</dbReference>
<comment type="caution">
    <text evidence="3">The sequence shown here is derived from an EMBL/GenBank/DDBJ whole genome shotgun (WGS) entry which is preliminary data.</text>
</comment>
<accession>A0ABW2H275</accession>
<name>A0ABW2H275_9ACTN</name>
<keyword evidence="2" id="KW-0732">Signal</keyword>
<feature type="chain" id="PRO_5046478968" evidence="2">
    <location>
        <begin position="23"/>
        <end position="249"/>
    </location>
</feature>
<dbReference type="GO" id="GO:0016787">
    <property type="term" value="F:hydrolase activity"/>
    <property type="evidence" value="ECO:0007669"/>
    <property type="project" value="UniProtKB-KW"/>
</dbReference>
<evidence type="ECO:0000256" key="1">
    <source>
        <dbReference type="SAM" id="MobiDB-lite"/>
    </source>
</evidence>